<dbReference type="KEGG" id="alti:ALE3EI_1131"/>
<evidence type="ECO:0000313" key="2">
    <source>
        <dbReference type="EMBL" id="QNJ97702.1"/>
    </source>
</evidence>
<dbReference type="Proteomes" id="UP000515514">
    <property type="component" value="Chromosome"/>
</dbReference>
<feature type="transmembrane region" description="Helical" evidence="1">
    <location>
        <begin position="5"/>
        <end position="21"/>
    </location>
</feature>
<organism evidence="2 3">
    <name type="scientific">Constantimarinum furrinae</name>
    <dbReference type="NCBI Taxonomy" id="2562285"/>
    <lineage>
        <taxon>Bacteria</taxon>
        <taxon>Pseudomonadati</taxon>
        <taxon>Bacteroidota</taxon>
        <taxon>Flavobacteriia</taxon>
        <taxon>Flavobacteriales</taxon>
        <taxon>Flavobacteriaceae</taxon>
        <taxon>Altibacter/Constantimarinum group</taxon>
        <taxon>Constantimarinum</taxon>
    </lineage>
</organism>
<gene>
    <name evidence="2" type="ORF">ALE3EI_1131</name>
</gene>
<name>A0A7G8PTN6_9FLAO</name>
<keyword evidence="1" id="KW-0812">Transmembrane</keyword>
<keyword evidence="3" id="KW-1185">Reference proteome</keyword>
<protein>
    <submittedName>
        <fullName evidence="2">Uncharacterized protein</fullName>
    </submittedName>
</protein>
<dbReference type="EMBL" id="CP052909">
    <property type="protein sequence ID" value="QNJ97702.1"/>
    <property type="molecule type" value="Genomic_DNA"/>
</dbReference>
<proteinExistence type="predicted"/>
<evidence type="ECO:0000313" key="3">
    <source>
        <dbReference type="Proteomes" id="UP000515514"/>
    </source>
</evidence>
<keyword evidence="1" id="KW-0472">Membrane</keyword>
<feature type="transmembrane region" description="Helical" evidence="1">
    <location>
        <begin position="33"/>
        <end position="53"/>
    </location>
</feature>
<dbReference type="RefSeq" id="WP_186991810.1">
    <property type="nucleotide sequence ID" value="NZ_CP052909.1"/>
</dbReference>
<reference evidence="2 3" key="1">
    <citation type="submission" date="2020-04" db="EMBL/GenBank/DDBJ databases">
        <title>Genome sequence of Altibacter aquimarinus strain ALE3EI.</title>
        <authorList>
            <person name="Oh H.-M."/>
            <person name="Jang D."/>
        </authorList>
    </citation>
    <scope>NUCLEOTIDE SEQUENCE [LARGE SCALE GENOMIC DNA]</scope>
    <source>
        <strain evidence="2 3">ALE3EI</strain>
    </source>
</reference>
<sequence>MKVAIYIFIAIAIGLIIFNSFKLNFDDLLEGDSAIAVISIVAAACVILLMLILKASRKIAGKK</sequence>
<keyword evidence="1" id="KW-1133">Transmembrane helix</keyword>
<accession>A0A7G8PTN6</accession>
<dbReference type="AlphaFoldDB" id="A0A7G8PTN6"/>
<evidence type="ECO:0000256" key="1">
    <source>
        <dbReference type="SAM" id="Phobius"/>
    </source>
</evidence>